<organism evidence="1 2">
    <name type="scientific">Brucella pseudintermedia</name>
    <dbReference type="NCBI Taxonomy" id="370111"/>
    <lineage>
        <taxon>Bacteria</taxon>
        <taxon>Pseudomonadati</taxon>
        <taxon>Pseudomonadota</taxon>
        <taxon>Alphaproteobacteria</taxon>
        <taxon>Hyphomicrobiales</taxon>
        <taxon>Brucellaceae</taxon>
        <taxon>Brucella/Ochrobactrum group</taxon>
        <taxon>Brucella</taxon>
    </lineage>
</organism>
<reference evidence="1" key="1">
    <citation type="submission" date="2022-06" db="EMBL/GenBank/DDBJ databases">
        <title>Complete Genome Sequence of Deoxynivalenol-bioadsorption Ochrobactrum pseudintermedium ASAG-D25.</title>
        <authorList>
            <person name="Wang N."/>
        </authorList>
    </citation>
    <scope>NUCLEOTIDE SEQUENCE</scope>
    <source>
        <strain evidence="1">ASAG-D25</strain>
    </source>
</reference>
<proteinExistence type="predicted"/>
<name>A0ABY5UEW2_9HYPH</name>
<evidence type="ECO:0000313" key="2">
    <source>
        <dbReference type="Proteomes" id="UP001058739"/>
    </source>
</evidence>
<protein>
    <submittedName>
        <fullName evidence="1">Uncharacterized protein</fullName>
    </submittedName>
</protein>
<dbReference type="RefSeq" id="WP_147380126.1">
    <property type="nucleotide sequence ID" value="NZ_CP099968.1"/>
</dbReference>
<dbReference type="Proteomes" id="UP001058739">
    <property type="component" value="Chromosome 02"/>
</dbReference>
<dbReference type="EMBL" id="CP099968">
    <property type="protein sequence ID" value="UWL61871.1"/>
    <property type="molecule type" value="Genomic_DNA"/>
</dbReference>
<sequence>MTRIAGSLSYIEQQIPFSVAVKPPAADVAWIRLHHPANKIGNEDVKMNDETEILALLKRWDIQQEGYMLIATEN</sequence>
<keyword evidence="2" id="KW-1185">Reference proteome</keyword>
<evidence type="ECO:0000313" key="1">
    <source>
        <dbReference type="EMBL" id="UWL61871.1"/>
    </source>
</evidence>
<gene>
    <name evidence="1" type="ORF">NIK97_18515</name>
</gene>
<accession>A0ABY5UEW2</accession>